<evidence type="ECO:0000313" key="10">
    <source>
        <dbReference type="Proteomes" id="UP000434409"/>
    </source>
</evidence>
<evidence type="ECO:0000259" key="8">
    <source>
        <dbReference type="Pfam" id="PF00528"/>
    </source>
</evidence>
<keyword evidence="10" id="KW-1185">Reference proteome</keyword>
<evidence type="ECO:0000256" key="3">
    <source>
        <dbReference type="ARBA" id="ARBA00022475"/>
    </source>
</evidence>
<dbReference type="RefSeq" id="WP_154478988.1">
    <property type="nucleotide sequence ID" value="NZ_VULY01000039.1"/>
</dbReference>
<keyword evidence="4 7" id="KW-0812">Transmembrane</keyword>
<evidence type="ECO:0000256" key="2">
    <source>
        <dbReference type="ARBA" id="ARBA00022448"/>
    </source>
</evidence>
<dbReference type="PANTHER" id="PTHR30465:SF0">
    <property type="entry name" value="OLIGOPEPTIDE TRANSPORT SYSTEM PERMEASE PROTEIN APPB"/>
    <property type="match status" value="1"/>
</dbReference>
<evidence type="ECO:0000256" key="6">
    <source>
        <dbReference type="ARBA" id="ARBA00023136"/>
    </source>
</evidence>
<reference evidence="9 10" key="1">
    <citation type="submission" date="2019-08" db="EMBL/GenBank/DDBJ databases">
        <title>In-depth cultivation of the pig gut microbiome towards novel bacterial diversity and tailored functional studies.</title>
        <authorList>
            <person name="Wylensek D."/>
            <person name="Hitch T.C.A."/>
            <person name="Clavel T."/>
        </authorList>
    </citation>
    <scope>NUCLEOTIDE SEQUENCE [LARGE SCALE GENOMIC DNA]</scope>
    <source>
        <strain evidence="9 10">68-1-5</strain>
    </source>
</reference>
<feature type="non-terminal residue" evidence="9">
    <location>
        <position position="1"/>
    </location>
</feature>
<comment type="caution">
    <text evidence="9">The sequence shown here is derived from an EMBL/GenBank/DDBJ whole genome shotgun (WGS) entry which is preliminary data.</text>
</comment>
<evidence type="ECO:0000256" key="1">
    <source>
        <dbReference type="ARBA" id="ARBA00004651"/>
    </source>
</evidence>
<keyword evidence="2" id="KW-0813">Transport</keyword>
<dbReference type="Proteomes" id="UP000434409">
    <property type="component" value="Unassembled WGS sequence"/>
</dbReference>
<dbReference type="AlphaFoldDB" id="A0A6N7UTW4"/>
<dbReference type="Pfam" id="PF00528">
    <property type="entry name" value="BPD_transp_1"/>
    <property type="match status" value="1"/>
</dbReference>
<dbReference type="EMBL" id="VULY01000039">
    <property type="protein sequence ID" value="MSR94928.1"/>
    <property type="molecule type" value="Genomic_DNA"/>
</dbReference>
<feature type="domain" description="ABC transmembrane type-1" evidence="8">
    <location>
        <begin position="1"/>
        <end position="61"/>
    </location>
</feature>
<keyword evidence="6 7" id="KW-0472">Membrane</keyword>
<protein>
    <submittedName>
        <fullName evidence="9">ABC transporter permease subunit</fullName>
    </submittedName>
</protein>
<dbReference type="GO" id="GO:0055085">
    <property type="term" value="P:transmembrane transport"/>
    <property type="evidence" value="ECO:0007669"/>
    <property type="project" value="InterPro"/>
</dbReference>
<proteinExistence type="predicted"/>
<evidence type="ECO:0000256" key="7">
    <source>
        <dbReference type="SAM" id="Phobius"/>
    </source>
</evidence>
<evidence type="ECO:0000256" key="4">
    <source>
        <dbReference type="ARBA" id="ARBA00022692"/>
    </source>
</evidence>
<feature type="transmembrane region" description="Helical" evidence="7">
    <location>
        <begin position="30"/>
        <end position="56"/>
    </location>
</feature>
<accession>A0A6N7UTW4</accession>
<evidence type="ECO:0000256" key="5">
    <source>
        <dbReference type="ARBA" id="ARBA00022989"/>
    </source>
</evidence>
<dbReference type="InterPro" id="IPR000515">
    <property type="entry name" value="MetI-like"/>
</dbReference>
<keyword evidence="5 7" id="KW-1133">Transmembrane helix</keyword>
<name>A0A6N7UTW4_9FIRM</name>
<evidence type="ECO:0000313" key="9">
    <source>
        <dbReference type="EMBL" id="MSR94928.1"/>
    </source>
</evidence>
<organism evidence="9 10">
    <name type="scientific">Suipraeoptans intestinalis</name>
    <dbReference type="NCBI Taxonomy" id="2606628"/>
    <lineage>
        <taxon>Bacteria</taxon>
        <taxon>Bacillati</taxon>
        <taxon>Bacillota</taxon>
        <taxon>Clostridia</taxon>
        <taxon>Lachnospirales</taxon>
        <taxon>Lachnospiraceae</taxon>
        <taxon>Suipraeoptans</taxon>
    </lineage>
</organism>
<sequence length="67" mass="6858">FGGMALAETVFAYPGIGTAATAAATNAVPLLLGIAVCSAIFVFVGNLIANLLYGVFDPRIREGEQRG</sequence>
<gene>
    <name evidence="9" type="ORF">FYJ34_12255</name>
</gene>
<dbReference type="PANTHER" id="PTHR30465">
    <property type="entry name" value="INNER MEMBRANE ABC TRANSPORTER"/>
    <property type="match status" value="1"/>
</dbReference>
<keyword evidence="3" id="KW-1003">Cell membrane</keyword>
<dbReference type="GO" id="GO:0005886">
    <property type="term" value="C:plasma membrane"/>
    <property type="evidence" value="ECO:0007669"/>
    <property type="project" value="UniProtKB-SubCell"/>
</dbReference>
<comment type="subcellular location">
    <subcellularLocation>
        <location evidence="1">Cell membrane</location>
        <topology evidence="1">Multi-pass membrane protein</topology>
    </subcellularLocation>
</comment>